<organism evidence="2 3">
    <name type="scientific">Natronosalvus rutilus</name>
    <dbReference type="NCBI Taxonomy" id="2953753"/>
    <lineage>
        <taxon>Archaea</taxon>
        <taxon>Methanobacteriati</taxon>
        <taxon>Methanobacteriota</taxon>
        <taxon>Stenosarchaea group</taxon>
        <taxon>Halobacteria</taxon>
        <taxon>Halobacteriales</taxon>
        <taxon>Natrialbaceae</taxon>
        <taxon>Natronosalvus</taxon>
    </lineage>
</organism>
<keyword evidence="1" id="KW-0472">Membrane</keyword>
<dbReference type="Proteomes" id="UP001056855">
    <property type="component" value="Plasmid unnamed2"/>
</dbReference>
<protein>
    <submittedName>
        <fullName evidence="2">Uncharacterized protein</fullName>
    </submittedName>
</protein>
<evidence type="ECO:0000256" key="1">
    <source>
        <dbReference type="SAM" id="Phobius"/>
    </source>
</evidence>
<dbReference type="EMBL" id="CP100357">
    <property type="protein sequence ID" value="UTF55831.1"/>
    <property type="molecule type" value="Genomic_DNA"/>
</dbReference>
<accession>A0A9E7NE57</accession>
<keyword evidence="1" id="KW-0812">Transmembrane</keyword>
<geneLocation type="plasmid" evidence="2 3">
    <name>unnamed2</name>
</geneLocation>
<keyword evidence="3" id="KW-1185">Reference proteome</keyword>
<dbReference type="GeneID" id="73292444"/>
<proteinExistence type="predicted"/>
<evidence type="ECO:0000313" key="2">
    <source>
        <dbReference type="EMBL" id="UTF55831.1"/>
    </source>
</evidence>
<gene>
    <name evidence="2" type="ORF">NGM29_20320</name>
</gene>
<reference evidence="2" key="1">
    <citation type="submission" date="2022-06" db="EMBL/GenBank/DDBJ databases">
        <title>Diverse halophilic archaea isolated from saline environments.</title>
        <authorList>
            <person name="Cui H.-L."/>
        </authorList>
    </citation>
    <scope>NUCLEOTIDE SEQUENCE</scope>
    <source>
        <strain evidence="2">WLHS1</strain>
        <plasmid evidence="2">unnamed2</plasmid>
    </source>
</reference>
<feature type="transmembrane region" description="Helical" evidence="1">
    <location>
        <begin position="143"/>
        <end position="168"/>
    </location>
</feature>
<evidence type="ECO:0000313" key="3">
    <source>
        <dbReference type="Proteomes" id="UP001056855"/>
    </source>
</evidence>
<keyword evidence="2" id="KW-0614">Plasmid</keyword>
<dbReference type="RefSeq" id="WP_254161263.1">
    <property type="nucleotide sequence ID" value="NZ_CP100357.1"/>
</dbReference>
<feature type="transmembrane region" description="Helical" evidence="1">
    <location>
        <begin position="103"/>
        <end position="123"/>
    </location>
</feature>
<dbReference type="KEGG" id="sawl:NGM29_20320"/>
<name>A0A9E7NE57_9EURY</name>
<dbReference type="AlphaFoldDB" id="A0A9E7NE57"/>
<feature type="transmembrane region" description="Helical" evidence="1">
    <location>
        <begin position="196"/>
        <end position="215"/>
    </location>
</feature>
<sequence length="252" mass="27225">MKWRKLVATDSDNDVHDEEILNVFRRSDDEMLGNANVAEVVDLGTERVKQRLQTLAEEDRVEGKKIGGSWVWTLDRDERRKPVPPNIDRLIHILVWIDEKARLVITIGLLAAVTGLSLLYWGVTEAFIISPVSGISPTMMMAAGWSFTVTGGLFTGAAGLAVLGLRVIERLAISRVTKPRPAEPTGRSRGQVTPRLILGGFVLVLIAGPLAAAAVDIQDRLASTSTFSPLAAAVIALLIIAVIVAAIFDSGR</sequence>
<feature type="transmembrane region" description="Helical" evidence="1">
    <location>
        <begin position="227"/>
        <end position="248"/>
    </location>
</feature>
<keyword evidence="1" id="KW-1133">Transmembrane helix</keyword>